<accession>A0AAE8N0G6</accession>
<keyword evidence="4" id="KW-1185">Reference proteome</keyword>
<dbReference type="PANTHER" id="PTHR45504">
    <property type="entry name" value="CHAPERONE DNAJ-DOMAIN SUPERFAMILY PROTEIN"/>
    <property type="match status" value="1"/>
</dbReference>
<dbReference type="Gene3D" id="1.10.287.110">
    <property type="entry name" value="DnaJ domain"/>
    <property type="match status" value="1"/>
</dbReference>
<dbReference type="EMBL" id="ONZQ02000009">
    <property type="protein sequence ID" value="SPO04121.1"/>
    <property type="molecule type" value="Genomic_DNA"/>
</dbReference>
<gene>
    <name evidence="3" type="ORF">DNG_06804</name>
</gene>
<evidence type="ECO:0000256" key="1">
    <source>
        <dbReference type="SAM" id="MobiDB-lite"/>
    </source>
</evidence>
<evidence type="ECO:0000259" key="2">
    <source>
        <dbReference type="PROSITE" id="PS50076"/>
    </source>
</evidence>
<dbReference type="SMART" id="SM00271">
    <property type="entry name" value="DnaJ"/>
    <property type="match status" value="1"/>
</dbReference>
<organism evidence="3 4">
    <name type="scientific">Cephalotrichum gorgonifer</name>
    <dbReference type="NCBI Taxonomy" id="2041049"/>
    <lineage>
        <taxon>Eukaryota</taxon>
        <taxon>Fungi</taxon>
        <taxon>Dikarya</taxon>
        <taxon>Ascomycota</taxon>
        <taxon>Pezizomycotina</taxon>
        <taxon>Sordariomycetes</taxon>
        <taxon>Hypocreomycetidae</taxon>
        <taxon>Microascales</taxon>
        <taxon>Microascaceae</taxon>
        <taxon>Cephalotrichum</taxon>
    </lineage>
</organism>
<dbReference type="CDD" id="cd06257">
    <property type="entry name" value="DnaJ"/>
    <property type="match status" value="1"/>
</dbReference>
<dbReference type="InterPro" id="IPR036869">
    <property type="entry name" value="J_dom_sf"/>
</dbReference>
<dbReference type="PROSITE" id="PS50076">
    <property type="entry name" value="DNAJ_2"/>
    <property type="match status" value="1"/>
</dbReference>
<evidence type="ECO:0000313" key="4">
    <source>
        <dbReference type="Proteomes" id="UP001187682"/>
    </source>
</evidence>
<dbReference type="SUPFAM" id="SSF46565">
    <property type="entry name" value="Chaperone J-domain"/>
    <property type="match status" value="1"/>
</dbReference>
<name>A0AAE8N0G6_9PEZI</name>
<dbReference type="Proteomes" id="UP001187682">
    <property type="component" value="Unassembled WGS sequence"/>
</dbReference>
<dbReference type="GO" id="GO:0005634">
    <property type="term" value="C:nucleus"/>
    <property type="evidence" value="ECO:0007669"/>
    <property type="project" value="TreeGrafter"/>
</dbReference>
<dbReference type="GO" id="GO:0005737">
    <property type="term" value="C:cytoplasm"/>
    <property type="evidence" value="ECO:0007669"/>
    <property type="project" value="TreeGrafter"/>
</dbReference>
<feature type="region of interest" description="Disordered" evidence="1">
    <location>
        <begin position="64"/>
        <end position="122"/>
    </location>
</feature>
<reference evidence="3" key="1">
    <citation type="submission" date="2018-03" db="EMBL/GenBank/DDBJ databases">
        <authorList>
            <person name="Guldener U."/>
        </authorList>
    </citation>
    <scope>NUCLEOTIDE SEQUENCE</scope>
</reference>
<dbReference type="InterPro" id="IPR001623">
    <property type="entry name" value="DnaJ_domain"/>
</dbReference>
<sequence length="163" mass="18879">MAATQREDYYAVLEVEYDADATAIRTSYLRLAKTRHPDKQPGNSHATGRFQLLEAAYYTLSDPQLRAKYDRSRPRSENRGPWGNPSAASPCPAPTPTKKTRPRKRPAEQPEEPPPKRPWWHTPLGRLRRSLDIQQQWRDWAQDAYDFRHKLVETIQADVDTLA</sequence>
<dbReference type="PANTHER" id="PTHR45504:SF3">
    <property type="entry name" value="CHAPERONE DNAJ-DOMAIN SUPERFAMILY PROTEIN"/>
    <property type="match status" value="1"/>
</dbReference>
<dbReference type="AlphaFoldDB" id="A0AAE8N0G6"/>
<feature type="domain" description="J" evidence="2">
    <location>
        <begin position="8"/>
        <end position="73"/>
    </location>
</feature>
<comment type="caution">
    <text evidence="3">The sequence shown here is derived from an EMBL/GenBank/DDBJ whole genome shotgun (WGS) entry which is preliminary data.</text>
</comment>
<feature type="compositionally biased region" description="Basic and acidic residues" evidence="1">
    <location>
        <begin position="65"/>
        <end position="78"/>
    </location>
</feature>
<proteinExistence type="predicted"/>
<evidence type="ECO:0000313" key="3">
    <source>
        <dbReference type="EMBL" id="SPO04121.1"/>
    </source>
</evidence>
<dbReference type="Pfam" id="PF00226">
    <property type="entry name" value="DnaJ"/>
    <property type="match status" value="1"/>
</dbReference>
<protein>
    <recommendedName>
        <fullName evidence="2">J domain-containing protein</fullName>
    </recommendedName>
</protein>
<dbReference type="PRINTS" id="PR00625">
    <property type="entry name" value="JDOMAIN"/>
</dbReference>